<dbReference type="EMBL" id="KN847546">
    <property type="protein sequence ID" value="KIW02990.1"/>
    <property type="molecule type" value="Genomic_DNA"/>
</dbReference>
<dbReference type="PROSITE" id="PS00731">
    <property type="entry name" value="AP_NUCLEASE_F2_3"/>
    <property type="match status" value="1"/>
</dbReference>
<dbReference type="GO" id="GO:0003906">
    <property type="term" value="F:DNA-(apurinic or apyrimidinic site) endonuclease activity"/>
    <property type="evidence" value="ECO:0007669"/>
    <property type="project" value="TreeGrafter"/>
</dbReference>
<keyword evidence="4" id="KW-0479">Metal-binding</keyword>
<dbReference type="GeneID" id="27313622"/>
<feature type="domain" description="Xylose isomerase-like TIM barrel" evidence="10">
    <location>
        <begin position="178"/>
        <end position="442"/>
    </location>
</feature>
<protein>
    <recommendedName>
        <fullName evidence="3">Apurinic-apyrimidinic endonuclease 1</fullName>
    </recommendedName>
</protein>
<dbReference type="OrthoDB" id="7663182at2759"/>
<evidence type="ECO:0000256" key="6">
    <source>
        <dbReference type="ARBA" id="ARBA00022801"/>
    </source>
</evidence>
<evidence type="ECO:0000259" key="10">
    <source>
        <dbReference type="Pfam" id="PF01261"/>
    </source>
</evidence>
<dbReference type="CDD" id="cd00019">
    <property type="entry name" value="AP2Ec"/>
    <property type="match status" value="1"/>
</dbReference>
<dbReference type="HOGENOM" id="CLU_025885_1_3_1"/>
<evidence type="ECO:0000256" key="2">
    <source>
        <dbReference type="ARBA" id="ARBA00005340"/>
    </source>
</evidence>
<dbReference type="Pfam" id="PF01261">
    <property type="entry name" value="AP_endonuc_2"/>
    <property type="match status" value="1"/>
</dbReference>
<keyword evidence="6" id="KW-0378">Hydrolase</keyword>
<dbReference type="GO" id="GO:0008270">
    <property type="term" value="F:zinc ion binding"/>
    <property type="evidence" value="ECO:0007669"/>
    <property type="project" value="InterPro"/>
</dbReference>
<proteinExistence type="inferred from homology"/>
<dbReference type="FunFam" id="3.20.20.150:FF:000001">
    <property type="entry name" value="Probable endonuclease 4"/>
    <property type="match status" value="1"/>
</dbReference>
<sequence length="524" mass="57170">MPTKISQPGAAYSSHTELDIRKGKRTIGEVASPPRRKRSRNALAYTEVDNSEEHAATRVPKASRKTSRTQCGKAAEVLVKRNAEGQVKLQEEETSIASVATPIRGKGKRSQVKDEVADKKGADSDSAIVGPTRHQRKAKGERREAMPLASRTLGSKVLIGAHVSSAGGVQNAILESVNIGGNALALFLKSQRKWENPALRDEQVAGFLSHCREHKYGSPDHAIPPIVPHGSYLVNLAHPDPPRAKQAYDSFLDDLQRCSKLGIRLYNFHPGNCGASETRAHAIAHLAQQLNKAHKDPSSGDVVTLLETMTSSTNVLGATFEDLAQTIDLIDDKERVGVCLDTCHVFAAGYDLRTPETFRAVMDKFDEIVGLKYLKALHMNDSKAPFNSGRDLHANIGTGFLGLRAFHNIMNEPRLWGLPMVLETPIEVKNVKTGKEEADKSIWAREIKLLESLVGMDVESAEFLQLEAELHSQGQAERDRIQAQVDKKGAKAKRTATVSKANPANKKGKKASTGRRTAVDSDSS</sequence>
<dbReference type="RefSeq" id="XP_016212859.1">
    <property type="nucleotide sequence ID" value="XM_016359180.1"/>
</dbReference>
<dbReference type="GO" id="GO:0003677">
    <property type="term" value="F:DNA binding"/>
    <property type="evidence" value="ECO:0007669"/>
    <property type="project" value="InterPro"/>
</dbReference>
<dbReference type="InParanoid" id="A0A0D2A8W1"/>
<dbReference type="InterPro" id="IPR001719">
    <property type="entry name" value="AP_endonuc_2"/>
</dbReference>
<dbReference type="Proteomes" id="UP000053259">
    <property type="component" value="Unassembled WGS sequence"/>
</dbReference>
<dbReference type="FunCoup" id="A0A0D2A8W1">
    <property type="interactions" value="48"/>
</dbReference>
<name>A0A0D2A8W1_9PEZI</name>
<evidence type="ECO:0000256" key="1">
    <source>
        <dbReference type="ARBA" id="ARBA00001947"/>
    </source>
</evidence>
<dbReference type="Gene3D" id="3.20.20.150">
    <property type="entry name" value="Divalent-metal-dependent TIM barrel enzymes"/>
    <property type="match status" value="1"/>
</dbReference>
<organism evidence="11 12">
    <name type="scientific">Verruconis gallopava</name>
    <dbReference type="NCBI Taxonomy" id="253628"/>
    <lineage>
        <taxon>Eukaryota</taxon>
        <taxon>Fungi</taxon>
        <taxon>Dikarya</taxon>
        <taxon>Ascomycota</taxon>
        <taxon>Pezizomycotina</taxon>
        <taxon>Dothideomycetes</taxon>
        <taxon>Pleosporomycetidae</taxon>
        <taxon>Venturiales</taxon>
        <taxon>Sympoventuriaceae</taxon>
        <taxon>Verruconis</taxon>
    </lineage>
</organism>
<dbReference type="GO" id="GO:0005634">
    <property type="term" value="C:nucleus"/>
    <property type="evidence" value="ECO:0007669"/>
    <property type="project" value="TreeGrafter"/>
</dbReference>
<dbReference type="HAMAP" id="MF_00152">
    <property type="entry name" value="Nfo"/>
    <property type="match status" value="1"/>
</dbReference>
<evidence type="ECO:0000256" key="7">
    <source>
        <dbReference type="ARBA" id="ARBA00022833"/>
    </source>
</evidence>
<feature type="region of interest" description="Disordered" evidence="9">
    <location>
        <begin position="1"/>
        <end position="72"/>
    </location>
</feature>
<evidence type="ECO:0000256" key="8">
    <source>
        <dbReference type="ARBA" id="ARBA00023204"/>
    </source>
</evidence>
<reference evidence="11 12" key="1">
    <citation type="submission" date="2015-01" db="EMBL/GenBank/DDBJ databases">
        <title>The Genome Sequence of Ochroconis gallopava CBS43764.</title>
        <authorList>
            <consortium name="The Broad Institute Genomics Platform"/>
            <person name="Cuomo C."/>
            <person name="de Hoog S."/>
            <person name="Gorbushina A."/>
            <person name="Stielow B."/>
            <person name="Teixiera M."/>
            <person name="Abouelleil A."/>
            <person name="Chapman S.B."/>
            <person name="Priest M."/>
            <person name="Young S.K."/>
            <person name="Wortman J."/>
            <person name="Nusbaum C."/>
            <person name="Birren B."/>
        </authorList>
    </citation>
    <scope>NUCLEOTIDE SEQUENCE [LARGE SCALE GENOMIC DNA]</scope>
    <source>
        <strain evidence="11 12">CBS 43764</strain>
    </source>
</reference>
<comment type="cofactor">
    <cofactor evidence="1">
        <name>Zn(2+)</name>
        <dbReference type="ChEBI" id="CHEBI:29105"/>
    </cofactor>
</comment>
<dbReference type="STRING" id="253628.A0A0D2A8W1"/>
<dbReference type="PANTHER" id="PTHR21445:SF0">
    <property type="entry name" value="APURINIC-APYRIMIDINIC ENDONUCLEASE"/>
    <property type="match status" value="1"/>
</dbReference>
<dbReference type="InterPro" id="IPR013022">
    <property type="entry name" value="Xyl_isomerase-like_TIM-brl"/>
</dbReference>
<feature type="region of interest" description="Disordered" evidence="9">
    <location>
        <begin position="100"/>
        <end position="147"/>
    </location>
</feature>
<keyword evidence="5" id="KW-0227">DNA damage</keyword>
<dbReference type="SUPFAM" id="SSF51658">
    <property type="entry name" value="Xylose isomerase-like"/>
    <property type="match status" value="1"/>
</dbReference>
<keyword evidence="8" id="KW-0234">DNA repair</keyword>
<feature type="compositionally biased region" description="Basic and acidic residues" evidence="9">
    <location>
        <begin position="111"/>
        <end position="123"/>
    </location>
</feature>
<keyword evidence="7" id="KW-0862">Zinc</keyword>
<evidence type="ECO:0000256" key="4">
    <source>
        <dbReference type="ARBA" id="ARBA00022723"/>
    </source>
</evidence>
<keyword evidence="12" id="KW-1185">Reference proteome</keyword>
<comment type="similarity">
    <text evidence="2">Belongs to the AP endonuclease 2 family.</text>
</comment>
<dbReference type="PANTHER" id="PTHR21445">
    <property type="entry name" value="ENDONUCLEASE IV ENDODEOXYRIBONUCLEASE IV"/>
    <property type="match status" value="1"/>
</dbReference>
<evidence type="ECO:0000256" key="5">
    <source>
        <dbReference type="ARBA" id="ARBA00022763"/>
    </source>
</evidence>
<dbReference type="VEuPathDB" id="FungiDB:PV09_05649"/>
<feature type="compositionally biased region" description="Basic and acidic residues" evidence="9">
    <location>
        <begin position="476"/>
        <end position="489"/>
    </location>
</feature>
<dbReference type="PROSITE" id="PS00730">
    <property type="entry name" value="AP_NUCLEASE_F2_2"/>
    <property type="match status" value="1"/>
</dbReference>
<dbReference type="PROSITE" id="PS51432">
    <property type="entry name" value="AP_NUCLEASE_F2_4"/>
    <property type="match status" value="1"/>
</dbReference>
<evidence type="ECO:0000313" key="11">
    <source>
        <dbReference type="EMBL" id="KIW02990.1"/>
    </source>
</evidence>
<evidence type="ECO:0000256" key="9">
    <source>
        <dbReference type="SAM" id="MobiDB-lite"/>
    </source>
</evidence>
<accession>A0A0D2A8W1</accession>
<dbReference type="GO" id="GO:0006284">
    <property type="term" value="P:base-excision repair"/>
    <property type="evidence" value="ECO:0007669"/>
    <property type="project" value="TreeGrafter"/>
</dbReference>
<dbReference type="GO" id="GO:0005739">
    <property type="term" value="C:mitochondrion"/>
    <property type="evidence" value="ECO:0007669"/>
    <property type="project" value="TreeGrafter"/>
</dbReference>
<feature type="region of interest" description="Disordered" evidence="9">
    <location>
        <begin position="474"/>
        <end position="524"/>
    </location>
</feature>
<evidence type="ECO:0000256" key="3">
    <source>
        <dbReference type="ARBA" id="ARBA00021759"/>
    </source>
</evidence>
<dbReference type="AlphaFoldDB" id="A0A0D2A8W1"/>
<dbReference type="NCBIfam" id="TIGR00587">
    <property type="entry name" value="nfo"/>
    <property type="match status" value="1"/>
</dbReference>
<dbReference type="SMART" id="SM00518">
    <property type="entry name" value="AP2Ec"/>
    <property type="match status" value="1"/>
</dbReference>
<dbReference type="InterPro" id="IPR036237">
    <property type="entry name" value="Xyl_isomerase-like_sf"/>
</dbReference>
<dbReference type="GO" id="GO:0008081">
    <property type="term" value="F:phosphoric diester hydrolase activity"/>
    <property type="evidence" value="ECO:0007669"/>
    <property type="project" value="TreeGrafter"/>
</dbReference>
<gene>
    <name evidence="11" type="ORF">PV09_05649</name>
</gene>
<dbReference type="InterPro" id="IPR018246">
    <property type="entry name" value="AP_endonuc_F2_Zn_BS"/>
</dbReference>
<evidence type="ECO:0000313" key="12">
    <source>
        <dbReference type="Proteomes" id="UP000053259"/>
    </source>
</evidence>